<dbReference type="Proteomes" id="UP000078542">
    <property type="component" value="Unassembled WGS sequence"/>
</dbReference>
<organism evidence="1 2">
    <name type="scientific">Cyphomyrmex costatus</name>
    <dbReference type="NCBI Taxonomy" id="456900"/>
    <lineage>
        <taxon>Eukaryota</taxon>
        <taxon>Metazoa</taxon>
        <taxon>Ecdysozoa</taxon>
        <taxon>Arthropoda</taxon>
        <taxon>Hexapoda</taxon>
        <taxon>Insecta</taxon>
        <taxon>Pterygota</taxon>
        <taxon>Neoptera</taxon>
        <taxon>Endopterygota</taxon>
        <taxon>Hymenoptera</taxon>
        <taxon>Apocrita</taxon>
        <taxon>Aculeata</taxon>
        <taxon>Formicoidea</taxon>
        <taxon>Formicidae</taxon>
        <taxon>Myrmicinae</taxon>
        <taxon>Cyphomyrmex</taxon>
    </lineage>
</organism>
<accession>A0A151IBS6</accession>
<dbReference type="EMBL" id="KQ978078">
    <property type="protein sequence ID" value="KYM97192.1"/>
    <property type="molecule type" value="Genomic_DNA"/>
</dbReference>
<evidence type="ECO:0000313" key="1">
    <source>
        <dbReference type="EMBL" id="KYM97192.1"/>
    </source>
</evidence>
<proteinExistence type="predicted"/>
<reference evidence="1 2" key="1">
    <citation type="submission" date="2016-03" db="EMBL/GenBank/DDBJ databases">
        <title>Cyphomyrmex costatus WGS genome.</title>
        <authorList>
            <person name="Nygaard S."/>
            <person name="Hu H."/>
            <person name="Boomsma J."/>
            <person name="Zhang G."/>
        </authorList>
    </citation>
    <scope>NUCLEOTIDE SEQUENCE [LARGE SCALE GENOMIC DNA]</scope>
    <source>
        <strain evidence="1">MS0001</strain>
        <tissue evidence="1">Whole body</tissue>
    </source>
</reference>
<gene>
    <name evidence="1" type="ORF">ALC62_12138</name>
</gene>
<protein>
    <submittedName>
        <fullName evidence="1">Uncharacterized protein</fullName>
    </submittedName>
</protein>
<feature type="non-terminal residue" evidence="1">
    <location>
        <position position="1"/>
    </location>
</feature>
<keyword evidence="2" id="KW-1185">Reference proteome</keyword>
<evidence type="ECO:0000313" key="2">
    <source>
        <dbReference type="Proteomes" id="UP000078542"/>
    </source>
</evidence>
<dbReference type="AlphaFoldDB" id="A0A151IBS6"/>
<name>A0A151IBS6_9HYME</name>
<sequence length="233" mass="25724">NGKISQRKVCVPLISSTCIDIRSKLLRLTDFATVNLEETNDEPTRKYFERLTDGDVVCATERAATIVQGLAQEAAEGLDGRRYAFVNGYETNYIVDGMSNRCGEYFYKFEHRREKQTSERRLMPRRPIFAIVLCKSAPHRTHIYTCQRVDGCGCCLPPNTRIREGSVGQARNARIGTIGGLERDWAADVSCYCNHRPDNVDVVAVVVAVVVVDSGGGGDGDAFGTFAESQTSS</sequence>